<dbReference type="Proteomes" id="UP000596977">
    <property type="component" value="Unassembled WGS sequence"/>
</dbReference>
<dbReference type="SUPFAM" id="SSF52172">
    <property type="entry name" value="CheY-like"/>
    <property type="match status" value="1"/>
</dbReference>
<evidence type="ECO:0000313" key="2">
    <source>
        <dbReference type="Proteomes" id="UP000596977"/>
    </source>
</evidence>
<dbReference type="EMBL" id="BMKB01000001">
    <property type="protein sequence ID" value="GGA42033.1"/>
    <property type="molecule type" value="Genomic_DNA"/>
</dbReference>
<proteinExistence type="predicted"/>
<dbReference type="OrthoDB" id="8436207at2"/>
<accession>A0A916VVJ6</accession>
<protein>
    <submittedName>
        <fullName evidence="1">Uncharacterized protein</fullName>
    </submittedName>
</protein>
<name>A0A916VVJ6_9HYPH</name>
<dbReference type="AlphaFoldDB" id="A0A916VVJ6"/>
<evidence type="ECO:0000313" key="1">
    <source>
        <dbReference type="EMBL" id="GGA42033.1"/>
    </source>
</evidence>
<gene>
    <name evidence="1" type="ORF">GCM10011499_09640</name>
</gene>
<organism evidence="1 2">
    <name type="scientific">Pelagibacterium lentulum</name>
    <dbReference type="NCBI Taxonomy" id="2029865"/>
    <lineage>
        <taxon>Bacteria</taxon>
        <taxon>Pseudomonadati</taxon>
        <taxon>Pseudomonadota</taxon>
        <taxon>Alphaproteobacteria</taxon>
        <taxon>Hyphomicrobiales</taxon>
        <taxon>Devosiaceae</taxon>
        <taxon>Pelagibacterium</taxon>
    </lineage>
</organism>
<sequence>MLNACAGIHMASDQNWIARSRAVAEKAGFGENYPYLGVDDIARRARKTPVQFLFCHYELEDSVLAQTVTAIRNHAERDVRFMPIIVFSKESSTTSLKHFLKMGVDDILIFPCELSYFAARLSQQISRKLDYFSAGDYFGPDRRRLLADEPRADNGAGGPYTQYAIQRDPAQGVRILSQSQHNAKLSA</sequence>
<keyword evidence="2" id="KW-1185">Reference proteome</keyword>
<dbReference type="RefSeq" id="WP_127073042.1">
    <property type="nucleotide sequence ID" value="NZ_BMKB01000001.1"/>
</dbReference>
<dbReference type="Gene3D" id="3.40.50.2300">
    <property type="match status" value="1"/>
</dbReference>
<dbReference type="InterPro" id="IPR011006">
    <property type="entry name" value="CheY-like_superfamily"/>
</dbReference>
<comment type="caution">
    <text evidence="1">The sequence shown here is derived from an EMBL/GenBank/DDBJ whole genome shotgun (WGS) entry which is preliminary data.</text>
</comment>
<reference evidence="1 2" key="1">
    <citation type="journal article" date="2014" name="Int. J. Syst. Evol. Microbiol.">
        <title>Complete genome sequence of Corynebacterium casei LMG S-19264T (=DSM 44701T), isolated from a smear-ripened cheese.</title>
        <authorList>
            <consortium name="US DOE Joint Genome Institute (JGI-PGF)"/>
            <person name="Walter F."/>
            <person name="Albersmeier A."/>
            <person name="Kalinowski J."/>
            <person name="Ruckert C."/>
        </authorList>
    </citation>
    <scope>NUCLEOTIDE SEQUENCE [LARGE SCALE GENOMIC DNA]</scope>
    <source>
        <strain evidence="1 2">CGMCC 1.15896</strain>
    </source>
</reference>